<evidence type="ECO:0000256" key="5">
    <source>
        <dbReference type="ARBA" id="ARBA00022729"/>
    </source>
</evidence>
<dbReference type="Gene3D" id="2.70.50.70">
    <property type="match status" value="1"/>
</dbReference>
<reference evidence="19" key="1">
    <citation type="submission" date="2020-07" db="EMBL/GenBank/DDBJ databases">
        <title>Draft Genome Sequence of a Deep-Sea Yeast, Naganishia (Cryptococcus) liquefaciens strain N6.</title>
        <authorList>
            <person name="Han Y.W."/>
            <person name="Kajitani R."/>
            <person name="Morimoto H."/>
            <person name="Parhat M."/>
            <person name="Tsubouchi H."/>
            <person name="Bakenova O."/>
            <person name="Ogata M."/>
            <person name="Argunhan B."/>
            <person name="Aoki R."/>
            <person name="Kajiwara S."/>
            <person name="Itoh T."/>
            <person name="Iwasaki H."/>
        </authorList>
    </citation>
    <scope>NUCLEOTIDE SEQUENCE</scope>
    <source>
        <strain evidence="19">N6</strain>
    </source>
</reference>
<dbReference type="GO" id="GO:0030245">
    <property type="term" value="P:cellulose catabolic process"/>
    <property type="evidence" value="ECO:0007669"/>
    <property type="project" value="UniProtKB-KW"/>
</dbReference>
<protein>
    <recommendedName>
        <fullName evidence="15">lytic cellulose monooxygenase (C4-dehydrogenating)</fullName>
        <ecNumber evidence="15">1.14.99.56</ecNumber>
    </recommendedName>
</protein>
<dbReference type="GO" id="GO:0004497">
    <property type="term" value="F:monooxygenase activity"/>
    <property type="evidence" value="ECO:0007669"/>
    <property type="project" value="UniProtKB-KW"/>
</dbReference>
<evidence type="ECO:0000256" key="6">
    <source>
        <dbReference type="ARBA" id="ARBA00023001"/>
    </source>
</evidence>
<evidence type="ECO:0000256" key="4">
    <source>
        <dbReference type="ARBA" id="ARBA00022723"/>
    </source>
</evidence>
<feature type="region of interest" description="Disordered" evidence="16">
    <location>
        <begin position="258"/>
        <end position="395"/>
    </location>
</feature>
<proteinExistence type="inferred from homology"/>
<dbReference type="PANTHER" id="PTHR33353">
    <property type="entry name" value="PUTATIVE (AFU_ORTHOLOGUE AFUA_1G12560)-RELATED"/>
    <property type="match status" value="1"/>
</dbReference>
<evidence type="ECO:0000256" key="14">
    <source>
        <dbReference type="ARBA" id="ARBA00045077"/>
    </source>
</evidence>
<keyword evidence="8" id="KW-0186">Copper</keyword>
<evidence type="ECO:0000256" key="11">
    <source>
        <dbReference type="ARBA" id="ARBA00023277"/>
    </source>
</evidence>
<keyword evidence="12" id="KW-0624">Polysaccharide degradation</keyword>
<evidence type="ECO:0000256" key="16">
    <source>
        <dbReference type="SAM" id="MobiDB-lite"/>
    </source>
</evidence>
<evidence type="ECO:0000256" key="8">
    <source>
        <dbReference type="ARBA" id="ARBA00023008"/>
    </source>
</evidence>
<evidence type="ECO:0000256" key="9">
    <source>
        <dbReference type="ARBA" id="ARBA00023033"/>
    </source>
</evidence>
<evidence type="ECO:0000256" key="1">
    <source>
        <dbReference type="ARBA" id="ARBA00001973"/>
    </source>
</evidence>
<keyword evidence="10" id="KW-1015">Disulfide bond</keyword>
<feature type="compositionally biased region" description="Polar residues" evidence="16">
    <location>
        <begin position="318"/>
        <end position="333"/>
    </location>
</feature>
<dbReference type="EC" id="1.14.99.56" evidence="15"/>
<evidence type="ECO:0000259" key="18">
    <source>
        <dbReference type="Pfam" id="PF03443"/>
    </source>
</evidence>
<comment type="similarity">
    <text evidence="13">Belongs to the polysaccharide monooxygenase AA9 family.</text>
</comment>
<evidence type="ECO:0000256" key="12">
    <source>
        <dbReference type="ARBA" id="ARBA00023326"/>
    </source>
</evidence>
<keyword evidence="20" id="KW-1185">Reference proteome</keyword>
<feature type="region of interest" description="Disordered" evidence="16">
    <location>
        <begin position="425"/>
        <end position="535"/>
    </location>
</feature>
<keyword evidence="5 17" id="KW-0732">Signal</keyword>
<feature type="compositionally biased region" description="Acidic residues" evidence="16">
    <location>
        <begin position="450"/>
        <end position="463"/>
    </location>
</feature>
<evidence type="ECO:0000256" key="2">
    <source>
        <dbReference type="ARBA" id="ARBA00004613"/>
    </source>
</evidence>
<evidence type="ECO:0000256" key="13">
    <source>
        <dbReference type="ARBA" id="ARBA00044502"/>
    </source>
</evidence>
<accession>A0A8H3TTX7</accession>
<dbReference type="OrthoDB" id="4849160at2759"/>
<feature type="signal peptide" evidence="17">
    <location>
        <begin position="1"/>
        <end position="23"/>
    </location>
</feature>
<dbReference type="Pfam" id="PF03443">
    <property type="entry name" value="AA9"/>
    <property type="match status" value="1"/>
</dbReference>
<comment type="subcellular location">
    <subcellularLocation>
        <location evidence="2">Secreted</location>
    </subcellularLocation>
</comment>
<keyword evidence="4" id="KW-0479">Metal-binding</keyword>
<dbReference type="EMBL" id="BLZA01000019">
    <property type="protein sequence ID" value="GHJ86823.1"/>
    <property type="molecule type" value="Genomic_DNA"/>
</dbReference>
<keyword evidence="6" id="KW-0136">Cellulose degradation</keyword>
<comment type="catalytic activity">
    <reaction evidence="14">
        <text>[(1-&gt;4)-beta-D-glucosyl]n+m + reduced acceptor + O2 = 4-dehydro-beta-D-glucosyl-[(1-&gt;4)-beta-D-glucosyl]n-1 + [(1-&gt;4)-beta-D-glucosyl]m + acceptor + H2O.</text>
        <dbReference type="EC" id="1.14.99.56"/>
    </reaction>
</comment>
<dbReference type="GO" id="GO:0005576">
    <property type="term" value="C:extracellular region"/>
    <property type="evidence" value="ECO:0007669"/>
    <property type="project" value="UniProtKB-SubCell"/>
</dbReference>
<evidence type="ECO:0000313" key="19">
    <source>
        <dbReference type="EMBL" id="GHJ86823.1"/>
    </source>
</evidence>
<keyword evidence="9" id="KW-0503">Monooxygenase</keyword>
<evidence type="ECO:0000313" key="20">
    <source>
        <dbReference type="Proteomes" id="UP000620104"/>
    </source>
</evidence>
<evidence type="ECO:0000256" key="15">
    <source>
        <dbReference type="ARBA" id="ARBA00047174"/>
    </source>
</evidence>
<dbReference type="Proteomes" id="UP000620104">
    <property type="component" value="Unassembled WGS sequence"/>
</dbReference>
<evidence type="ECO:0000256" key="7">
    <source>
        <dbReference type="ARBA" id="ARBA00023002"/>
    </source>
</evidence>
<keyword evidence="3" id="KW-0964">Secreted</keyword>
<evidence type="ECO:0000256" key="3">
    <source>
        <dbReference type="ARBA" id="ARBA00022525"/>
    </source>
</evidence>
<dbReference type="GO" id="GO:0046872">
    <property type="term" value="F:metal ion binding"/>
    <property type="evidence" value="ECO:0007669"/>
    <property type="project" value="UniProtKB-KW"/>
</dbReference>
<evidence type="ECO:0000256" key="17">
    <source>
        <dbReference type="SAM" id="SignalP"/>
    </source>
</evidence>
<dbReference type="AlphaFoldDB" id="A0A8H3TTX7"/>
<keyword evidence="11" id="KW-0119">Carbohydrate metabolism</keyword>
<feature type="compositionally biased region" description="Polar residues" evidence="16">
    <location>
        <begin position="475"/>
        <end position="494"/>
    </location>
</feature>
<organism evidence="19 20">
    <name type="scientific">Naganishia liquefaciens</name>
    <dbReference type="NCBI Taxonomy" id="104408"/>
    <lineage>
        <taxon>Eukaryota</taxon>
        <taxon>Fungi</taxon>
        <taxon>Dikarya</taxon>
        <taxon>Basidiomycota</taxon>
        <taxon>Agaricomycotina</taxon>
        <taxon>Tremellomycetes</taxon>
        <taxon>Filobasidiales</taxon>
        <taxon>Filobasidiaceae</taxon>
        <taxon>Naganishia</taxon>
    </lineage>
</organism>
<gene>
    <name evidence="19" type="ORF">NliqN6_3225</name>
</gene>
<dbReference type="InterPro" id="IPR005103">
    <property type="entry name" value="AA9_LPMO"/>
</dbReference>
<name>A0A8H3TTX7_9TREE</name>
<evidence type="ECO:0000256" key="10">
    <source>
        <dbReference type="ARBA" id="ARBA00023157"/>
    </source>
</evidence>
<sequence length="535" mass="56678">MLHQRLSLTVAVLAGLGLRRVTAHGYCVKFAVGSETYAGFDPTWEGGPSVLGPTPQRPADNVNTEWADYTTAQIATGSEKTSEVGTQQLTAPAKAGDKVTIWYDQWPQPHSGPIMRYMALCPGSSCDGVPVGDLEWFKIDEEGYTNGQWSNDRLLPSNEWAQSFNLPTDLPGGNYLLANHMLAMHTVGEPQFYPVAFQIALESDGTVDPQPKGKFPDIYLSGPQDFVTWNIYEADNANMQLPGIPVYSGSATLANAGQKGVAGGGNTPTTSSAGGRSDRQAAPTATKTGGRVAGRPMQTTVANDEGRMSILPIGNGGPTLTTPPIMETDTSTVEPEDAEEPKVPADGQWGQAPDDTGFQSPVQTGKSRSPKDASGGRKSGAMTESNVKDPLEQFNGSPTVTVTVYAPAPTAGTFDTSANIGEQTEQGTIDGPVANSWSVKQGADAPSQEVETEIEAETSDGEGDSTNAAMLGHESGNSAEQAAATRSQEETPTTFAGPDCSHTSNNLKGESERKLRRSRSRQQPGYLKNARRHLL</sequence>
<dbReference type="InterPro" id="IPR049892">
    <property type="entry name" value="AA9"/>
</dbReference>
<feature type="chain" id="PRO_5034962731" description="lytic cellulose monooxygenase (C4-dehydrogenating)" evidence="17">
    <location>
        <begin position="24"/>
        <end position="535"/>
    </location>
</feature>
<keyword evidence="7" id="KW-0560">Oxidoreductase</keyword>
<dbReference type="PANTHER" id="PTHR33353:SF10">
    <property type="entry name" value="ENDO-BETA-1,4-GLUCANASE D"/>
    <property type="match status" value="1"/>
</dbReference>
<comment type="cofactor">
    <cofactor evidence="1">
        <name>Cu(2+)</name>
        <dbReference type="ChEBI" id="CHEBI:29036"/>
    </cofactor>
</comment>
<feature type="compositionally biased region" description="Polar residues" evidence="16">
    <location>
        <begin position="357"/>
        <end position="367"/>
    </location>
</feature>
<feature type="domain" description="Auxiliary Activity family 9 catalytic" evidence="18">
    <location>
        <begin position="24"/>
        <end position="234"/>
    </location>
</feature>
<comment type="caution">
    <text evidence="19">The sequence shown here is derived from an EMBL/GenBank/DDBJ whole genome shotgun (WGS) entry which is preliminary data.</text>
</comment>